<accession>A0A1G9MCU9</accession>
<protein>
    <recommendedName>
        <fullName evidence="3">Lipoprotein</fullName>
    </recommendedName>
</protein>
<organism evidence="1 2">
    <name type="scientific">Siphonobacter aquaeclarae</name>
    <dbReference type="NCBI Taxonomy" id="563176"/>
    <lineage>
        <taxon>Bacteria</taxon>
        <taxon>Pseudomonadati</taxon>
        <taxon>Bacteroidota</taxon>
        <taxon>Cytophagia</taxon>
        <taxon>Cytophagales</taxon>
        <taxon>Cytophagaceae</taxon>
        <taxon>Siphonobacter</taxon>
    </lineage>
</organism>
<reference evidence="1 2" key="1">
    <citation type="submission" date="2016-10" db="EMBL/GenBank/DDBJ databases">
        <authorList>
            <person name="de Groot N.N."/>
        </authorList>
    </citation>
    <scope>NUCLEOTIDE SEQUENCE [LARGE SCALE GENOMIC DNA]</scope>
    <source>
        <strain evidence="1 2">DSM 21668</strain>
    </source>
</reference>
<evidence type="ECO:0008006" key="3">
    <source>
        <dbReference type="Google" id="ProtNLM"/>
    </source>
</evidence>
<evidence type="ECO:0000313" key="1">
    <source>
        <dbReference type="EMBL" id="SDL71747.1"/>
    </source>
</evidence>
<dbReference type="AlphaFoldDB" id="A0A1G9MCU9"/>
<evidence type="ECO:0000313" key="2">
    <source>
        <dbReference type="Proteomes" id="UP000198901"/>
    </source>
</evidence>
<dbReference type="Proteomes" id="UP000198901">
    <property type="component" value="Unassembled WGS sequence"/>
</dbReference>
<dbReference type="OrthoDB" id="5526158at2"/>
<keyword evidence="2" id="KW-1185">Reference proteome</keyword>
<dbReference type="PROSITE" id="PS51257">
    <property type="entry name" value="PROKAR_LIPOPROTEIN"/>
    <property type="match status" value="1"/>
</dbReference>
<sequence length="127" mass="13851">MHFRRLVVSLIVFLAFSCGKDSVAEQDSERLRQLEQEILAFIQDKACTGDRVCGTIAFGAKPCGGPWKYLVYSLKAADVAALEQKVKGYNELNGSINKRQGLISDCALVVPPAVSCQDGQCKPNTNQ</sequence>
<dbReference type="STRING" id="563176.SAMN04488090_1537"/>
<name>A0A1G9MCU9_9BACT</name>
<gene>
    <name evidence="1" type="ORF">SAMN04488090_1537</name>
</gene>
<proteinExistence type="predicted"/>
<dbReference type="EMBL" id="FNGS01000003">
    <property type="protein sequence ID" value="SDL71747.1"/>
    <property type="molecule type" value="Genomic_DNA"/>
</dbReference>
<dbReference type="RefSeq" id="WP_093199975.1">
    <property type="nucleotide sequence ID" value="NZ_FNGS01000003.1"/>
</dbReference>